<dbReference type="EC" id="1.1.1.42" evidence="10"/>
<evidence type="ECO:0000313" key="12">
    <source>
        <dbReference type="EMBL" id="MDQ0320499.1"/>
    </source>
</evidence>
<dbReference type="InterPro" id="IPR019818">
    <property type="entry name" value="IsoCit/isopropylmalate_DH_CS"/>
</dbReference>
<keyword evidence="9 10" id="KW-0464">Manganese</keyword>
<keyword evidence="8 10" id="KW-0560">Oxidoreductase</keyword>
<dbReference type="Pfam" id="PF00180">
    <property type="entry name" value="Iso_dh"/>
    <property type="match status" value="1"/>
</dbReference>
<keyword evidence="13" id="KW-1185">Reference proteome</keyword>
<dbReference type="PIRSF" id="PIRSF000108">
    <property type="entry name" value="IDH_NADP"/>
    <property type="match status" value="1"/>
</dbReference>
<dbReference type="PROSITE" id="PS00470">
    <property type="entry name" value="IDH_IMDH"/>
    <property type="match status" value="1"/>
</dbReference>
<name>A0ABU0BS17_9HYPH</name>
<dbReference type="RefSeq" id="WP_307230299.1">
    <property type="nucleotide sequence ID" value="NZ_JAUSVF010000001.1"/>
</dbReference>
<comment type="catalytic activity">
    <reaction evidence="10">
        <text>D-threo-isocitrate + NADP(+) = 2-oxoglutarate + CO2 + NADPH</text>
        <dbReference type="Rhea" id="RHEA:19629"/>
        <dbReference type="ChEBI" id="CHEBI:15562"/>
        <dbReference type="ChEBI" id="CHEBI:16526"/>
        <dbReference type="ChEBI" id="CHEBI:16810"/>
        <dbReference type="ChEBI" id="CHEBI:57783"/>
        <dbReference type="ChEBI" id="CHEBI:58349"/>
        <dbReference type="EC" id="1.1.1.42"/>
    </reaction>
</comment>
<protein>
    <recommendedName>
        <fullName evidence="10">Isocitrate dehydrogenase [NADP]</fullName>
        <ecNumber evidence="10">1.1.1.42</ecNumber>
    </recommendedName>
</protein>
<evidence type="ECO:0000256" key="4">
    <source>
        <dbReference type="ARBA" id="ARBA00022532"/>
    </source>
</evidence>
<dbReference type="NCBIfam" id="NF006156">
    <property type="entry name" value="PRK08299.1"/>
    <property type="match status" value="1"/>
</dbReference>
<evidence type="ECO:0000256" key="10">
    <source>
        <dbReference type="PIRNR" id="PIRNR000108"/>
    </source>
</evidence>
<evidence type="ECO:0000256" key="2">
    <source>
        <dbReference type="ARBA" id="ARBA00004496"/>
    </source>
</evidence>
<keyword evidence="4 10" id="KW-0816">Tricarboxylic acid cycle</keyword>
<comment type="caution">
    <text evidence="12">The sequence shown here is derived from an EMBL/GenBank/DDBJ whole genome shotgun (WGS) entry which is preliminary data.</text>
</comment>
<proteinExistence type="inferred from homology"/>
<dbReference type="NCBIfam" id="TIGR00127">
    <property type="entry name" value="nadp_idh_euk"/>
    <property type="match status" value="1"/>
</dbReference>
<evidence type="ECO:0000256" key="3">
    <source>
        <dbReference type="ARBA" id="ARBA00007769"/>
    </source>
</evidence>
<evidence type="ECO:0000259" key="11">
    <source>
        <dbReference type="SMART" id="SM01329"/>
    </source>
</evidence>
<gene>
    <name evidence="12" type="ORF">QO002_002637</name>
</gene>
<evidence type="ECO:0000256" key="7">
    <source>
        <dbReference type="ARBA" id="ARBA00022857"/>
    </source>
</evidence>
<organism evidence="12 13">
    <name type="scientific">Pararhizobium capsulatum DSM 1112</name>
    <dbReference type="NCBI Taxonomy" id="1121113"/>
    <lineage>
        <taxon>Bacteria</taxon>
        <taxon>Pseudomonadati</taxon>
        <taxon>Pseudomonadota</taxon>
        <taxon>Alphaproteobacteria</taxon>
        <taxon>Hyphomicrobiales</taxon>
        <taxon>Rhizobiaceae</taxon>
        <taxon>Rhizobium/Agrobacterium group</taxon>
        <taxon>Pararhizobium</taxon>
    </lineage>
</organism>
<evidence type="ECO:0000256" key="6">
    <source>
        <dbReference type="ARBA" id="ARBA00022842"/>
    </source>
</evidence>
<feature type="domain" description="Isopropylmalate dehydrogenase-like" evidence="11">
    <location>
        <begin position="9"/>
        <end position="394"/>
    </location>
</feature>
<dbReference type="InterPro" id="IPR024084">
    <property type="entry name" value="IsoPropMal-DH-like_dom"/>
</dbReference>
<evidence type="ECO:0000256" key="1">
    <source>
        <dbReference type="ARBA" id="ARBA00001936"/>
    </source>
</evidence>
<comment type="subcellular location">
    <subcellularLocation>
        <location evidence="2">Cytoplasm</location>
    </subcellularLocation>
</comment>
<keyword evidence="5 10" id="KW-0479">Metal-binding</keyword>
<comment type="similarity">
    <text evidence="3 10">Belongs to the isocitrate and isopropylmalate dehydrogenases family.</text>
</comment>
<dbReference type="EMBL" id="JAUSVF010000001">
    <property type="protein sequence ID" value="MDQ0320499.1"/>
    <property type="molecule type" value="Genomic_DNA"/>
</dbReference>
<accession>A0ABU0BS17</accession>
<dbReference type="Proteomes" id="UP001230207">
    <property type="component" value="Unassembled WGS sequence"/>
</dbReference>
<sequence length="404" mass="45302">MAKIKVANPVVELDGDEMTRIIWQFIKEKLIHPYLDVDLEYYDLGMENRDATDDQVTIDAANAIKKHGVGVKCATITPDEARVEEFKLKKMWKSPNGTIRNILGGVIFREPIIAKNVPRLVPGWTKPIIVGRHAFGDQYRATDFKFPGKGKLTMKFVGEDGKEIEYDVFDAPSAGVAMGMYNLDDSITEFARASLNYGLQRNVPVYLSTKNTILKVYDGRFKDIFQKVYEEEFAAKFKEAKLWYEHRLIDDMVASALKWSGGYVWACKNYDGDVQSDIVAQGFGSLGLMTSVLMTPDGKTVEAEAAHGTVTRHYRQHQKGEETSTNSIASIFAWTRGLAHRAKLDDNAELARFADTLEKVCVETVESGFMTKDLALLIGPDQPWLSTTGFLDKIDENLKKAMAA</sequence>
<dbReference type="Gene3D" id="3.40.718.10">
    <property type="entry name" value="Isopropylmalate Dehydrogenase"/>
    <property type="match status" value="1"/>
</dbReference>
<evidence type="ECO:0000256" key="8">
    <source>
        <dbReference type="ARBA" id="ARBA00023002"/>
    </source>
</evidence>
<keyword evidence="6 10" id="KW-0460">Magnesium</keyword>
<dbReference type="PANTHER" id="PTHR11822">
    <property type="entry name" value="NADP-SPECIFIC ISOCITRATE DEHYDROGENASE"/>
    <property type="match status" value="1"/>
</dbReference>
<evidence type="ECO:0000313" key="13">
    <source>
        <dbReference type="Proteomes" id="UP001230207"/>
    </source>
</evidence>
<reference evidence="12 13" key="1">
    <citation type="submission" date="2023-07" db="EMBL/GenBank/DDBJ databases">
        <title>Genomic Encyclopedia of Type Strains, Phase IV (KMG-IV): sequencing the most valuable type-strain genomes for metagenomic binning, comparative biology and taxonomic classification.</title>
        <authorList>
            <person name="Goeker M."/>
        </authorList>
    </citation>
    <scope>NUCLEOTIDE SEQUENCE [LARGE SCALE GENOMIC DNA]</scope>
    <source>
        <strain evidence="12 13">DSM 1112</strain>
    </source>
</reference>
<dbReference type="PANTHER" id="PTHR11822:SF21">
    <property type="entry name" value="ISOCITRATE DEHYDROGENASE [NADP], MITOCHONDRIAL"/>
    <property type="match status" value="1"/>
</dbReference>
<evidence type="ECO:0000256" key="5">
    <source>
        <dbReference type="ARBA" id="ARBA00022723"/>
    </source>
</evidence>
<comment type="cofactor">
    <cofactor evidence="10">
        <name>Mg(2+)</name>
        <dbReference type="ChEBI" id="CHEBI:18420"/>
    </cofactor>
    <cofactor evidence="10">
        <name>Mn(2+)</name>
        <dbReference type="ChEBI" id="CHEBI:29035"/>
    </cofactor>
    <text evidence="10">Binds 1 Mg(2+) or Mn(2+) ion per subunit.</text>
</comment>
<dbReference type="SUPFAM" id="SSF53659">
    <property type="entry name" value="Isocitrate/Isopropylmalate dehydrogenase-like"/>
    <property type="match status" value="1"/>
</dbReference>
<dbReference type="InterPro" id="IPR004790">
    <property type="entry name" value="Isocitrate_DH_NADP"/>
</dbReference>
<dbReference type="GO" id="GO:0004450">
    <property type="term" value="F:isocitrate dehydrogenase (NADP+) activity"/>
    <property type="evidence" value="ECO:0007669"/>
    <property type="project" value="UniProtKB-EC"/>
</dbReference>
<keyword evidence="7 10" id="KW-0521">NADP</keyword>
<dbReference type="SMART" id="SM01329">
    <property type="entry name" value="Iso_dh"/>
    <property type="match status" value="1"/>
</dbReference>
<evidence type="ECO:0000256" key="9">
    <source>
        <dbReference type="ARBA" id="ARBA00023211"/>
    </source>
</evidence>
<comment type="cofactor">
    <cofactor evidence="1">
        <name>Mn(2+)</name>
        <dbReference type="ChEBI" id="CHEBI:29035"/>
    </cofactor>
</comment>